<evidence type="ECO:0000313" key="2">
    <source>
        <dbReference type="Proteomes" id="UP001212123"/>
    </source>
</evidence>
<organism evidence="1 2">
    <name type="scientific">Dolichospermum circinale CS-537/01</name>
    <dbReference type="NCBI Taxonomy" id="3021739"/>
    <lineage>
        <taxon>Bacteria</taxon>
        <taxon>Bacillati</taxon>
        <taxon>Cyanobacteriota</taxon>
        <taxon>Cyanophyceae</taxon>
        <taxon>Nostocales</taxon>
        <taxon>Aphanizomenonaceae</taxon>
        <taxon>Dolichospermum</taxon>
        <taxon>Dolichospermum circinale</taxon>
    </lineage>
</organism>
<proteinExistence type="predicted"/>
<keyword evidence="2" id="KW-1185">Reference proteome</keyword>
<accession>A0ABT5A1Q8</accession>
<dbReference type="Proteomes" id="UP001212123">
    <property type="component" value="Unassembled WGS sequence"/>
</dbReference>
<reference evidence="1 2" key="1">
    <citation type="submission" date="2023-01" db="EMBL/GenBank/DDBJ databases">
        <title>Genomes from the Australian National Cyanobacteria Reference Collection.</title>
        <authorList>
            <person name="Willis A."/>
            <person name="Lee E.M.F."/>
        </authorList>
    </citation>
    <scope>NUCLEOTIDE SEQUENCE [LARGE SCALE GENOMIC DNA]</scope>
    <source>
        <strain evidence="1 2">CS-537/01</strain>
    </source>
</reference>
<evidence type="ECO:0000313" key="1">
    <source>
        <dbReference type="EMBL" id="MDB9485872.1"/>
    </source>
</evidence>
<comment type="caution">
    <text evidence="1">The sequence shown here is derived from an EMBL/GenBank/DDBJ whole genome shotgun (WGS) entry which is preliminary data.</text>
</comment>
<dbReference type="RefSeq" id="WP_271804973.1">
    <property type="nucleotide sequence ID" value="NZ_JAQMTU010000029.1"/>
</dbReference>
<sequence length="101" mass="11767">MRIRIIRIKGLTPIIFDFDIHRILKLAQFCENLDEYDKTSSTSSNPGHPDSDKIQFCENVDEYQKTSSTSSNPGHPDMANATLRYQTKNQILCYYYGELEW</sequence>
<name>A0ABT5A1Q8_9CYAN</name>
<dbReference type="EMBL" id="JAQMTU010000029">
    <property type="protein sequence ID" value="MDB9485872.1"/>
    <property type="molecule type" value="Genomic_DNA"/>
</dbReference>
<protein>
    <submittedName>
        <fullName evidence="1">Uncharacterized protein</fullName>
    </submittedName>
</protein>
<gene>
    <name evidence="1" type="ORF">PN492_04815</name>
</gene>